<evidence type="ECO:0000313" key="3">
    <source>
        <dbReference type="Proteomes" id="UP000023152"/>
    </source>
</evidence>
<dbReference type="GO" id="GO:0003676">
    <property type="term" value="F:nucleic acid binding"/>
    <property type="evidence" value="ECO:0007669"/>
    <property type="project" value="InterPro"/>
</dbReference>
<accession>X6PGY0</accession>
<dbReference type="OrthoDB" id="6776169at2759"/>
<protein>
    <recommendedName>
        <fullName evidence="4">CCHC-type domain-containing protein</fullName>
    </recommendedName>
</protein>
<feature type="compositionally biased region" description="Basic residues" evidence="1">
    <location>
        <begin position="123"/>
        <end position="135"/>
    </location>
</feature>
<dbReference type="InterPro" id="IPR036875">
    <property type="entry name" value="Znf_CCHC_sf"/>
</dbReference>
<evidence type="ECO:0008006" key="4">
    <source>
        <dbReference type="Google" id="ProtNLM"/>
    </source>
</evidence>
<gene>
    <name evidence="2" type="ORF">RFI_00130</name>
</gene>
<dbReference type="Proteomes" id="UP000023152">
    <property type="component" value="Unassembled WGS sequence"/>
</dbReference>
<keyword evidence="3" id="KW-1185">Reference proteome</keyword>
<feature type="compositionally biased region" description="Basic and acidic residues" evidence="1">
    <location>
        <begin position="141"/>
        <end position="151"/>
    </location>
</feature>
<sequence length="182" mass="20855">PKSHFRQCRSCYKLNHIACECPKKRKACKFCGLANHEAAKCRDKNNPSKHKCVLCNGQHPSNSVHCEVIRKAREKLDAFLKKKASQTIPIKSNVHQQANNYSYTDAAKGQRSNGNENDNGPQKPKKRTNRKKNKRQINNDQKQKNKKSDADEILSLRRELAEMKSAFQQLQSFLQSINPVLI</sequence>
<feature type="region of interest" description="Disordered" evidence="1">
    <location>
        <begin position="106"/>
        <end position="151"/>
    </location>
</feature>
<feature type="non-terminal residue" evidence="2">
    <location>
        <position position="1"/>
    </location>
</feature>
<name>X6PGY0_RETFI</name>
<comment type="caution">
    <text evidence="2">The sequence shown here is derived from an EMBL/GenBank/DDBJ whole genome shotgun (WGS) entry which is preliminary data.</text>
</comment>
<evidence type="ECO:0000256" key="1">
    <source>
        <dbReference type="SAM" id="MobiDB-lite"/>
    </source>
</evidence>
<dbReference type="AlphaFoldDB" id="X6PGY0"/>
<reference evidence="2 3" key="1">
    <citation type="journal article" date="2013" name="Curr. Biol.">
        <title>The Genome of the Foraminiferan Reticulomyxa filosa.</title>
        <authorList>
            <person name="Glockner G."/>
            <person name="Hulsmann N."/>
            <person name="Schleicher M."/>
            <person name="Noegel A.A."/>
            <person name="Eichinger L."/>
            <person name="Gallinger C."/>
            <person name="Pawlowski J."/>
            <person name="Sierra R."/>
            <person name="Euteneuer U."/>
            <person name="Pillet L."/>
            <person name="Moustafa A."/>
            <person name="Platzer M."/>
            <person name="Groth M."/>
            <person name="Szafranski K."/>
            <person name="Schliwa M."/>
        </authorList>
    </citation>
    <scope>NUCLEOTIDE SEQUENCE [LARGE SCALE GENOMIC DNA]</scope>
</reference>
<dbReference type="GO" id="GO:0008270">
    <property type="term" value="F:zinc ion binding"/>
    <property type="evidence" value="ECO:0007669"/>
    <property type="project" value="InterPro"/>
</dbReference>
<proteinExistence type="predicted"/>
<organism evidence="2 3">
    <name type="scientific">Reticulomyxa filosa</name>
    <dbReference type="NCBI Taxonomy" id="46433"/>
    <lineage>
        <taxon>Eukaryota</taxon>
        <taxon>Sar</taxon>
        <taxon>Rhizaria</taxon>
        <taxon>Retaria</taxon>
        <taxon>Foraminifera</taxon>
        <taxon>Monothalamids</taxon>
        <taxon>Reticulomyxidae</taxon>
        <taxon>Reticulomyxa</taxon>
    </lineage>
</organism>
<dbReference type="EMBL" id="ASPP01000127">
    <property type="protein sequence ID" value="ETO36932.1"/>
    <property type="molecule type" value="Genomic_DNA"/>
</dbReference>
<evidence type="ECO:0000313" key="2">
    <source>
        <dbReference type="EMBL" id="ETO36932.1"/>
    </source>
</evidence>
<feature type="compositionally biased region" description="Polar residues" evidence="1">
    <location>
        <begin position="110"/>
        <end position="120"/>
    </location>
</feature>
<dbReference type="SUPFAM" id="SSF57756">
    <property type="entry name" value="Retrovirus zinc finger-like domains"/>
    <property type="match status" value="1"/>
</dbReference>